<dbReference type="GO" id="GO:0016020">
    <property type="term" value="C:membrane"/>
    <property type="evidence" value="ECO:0007669"/>
    <property type="project" value="TreeGrafter"/>
</dbReference>
<gene>
    <name evidence="4" type="ORF">EAH86_13285</name>
</gene>
<sequence length="685" mass="72121">MTYHAGVPLQNGFLGVDVFFVISGFLITSILVRELLTTGTISWARFVGRRIRRLLPAAILVLVVTALVAWFAVPGLRRREIGTDIAGAALYVVNWVFSHRAVDYLASDSIPSPVQHFWSLAVEEQFYVIWPLALIALALVLRRLGRRPSVPAVGALLAAIAVPSFGYAVWLGAVDPARAYFVTTTRAWELGVGAALAVWCAGREAPTRHTHAGSGSDGGAREGVARAAGSPAVAAVIGWVGLVSVIGAACWLPSGAVTPGAWTLLPTVGAAAVLYAGWTGTPHGPVRVLGTAPMVWIGGLSYSLYLWHWPALILSEWAFDGLSQAQQALVVALAVVPAWLSHRFLESPIHHSKALAARTRPVLAMGLALSAVGALAALPLTHAASPFRTTPLAGARPALETLGAATLTSPPSTDPAAYAIDDWEWLTPDPQLSGKDRPKADVDRCQVDRVVEEPVACEFGVAGGATTVALVGDSKAMQWLPALERLAPARGWRIVTYGKSACTFAAGHAQNAGKAYPACDEWNRRVVDRLRADPPDLLLTSGYAGSAWDGARATRGALVAGLSDRWTQLRDAGVPVVVLGDSPLSPNDLDVCTARHPHQLSRCAFDRDPAVAGSGLPAQREATTASGTPLVDLTAWICPVPRCPVAIGNVAIHRPGDHLTATYVRTLAPVLGAALDRGLPSAAAR</sequence>
<feature type="transmembrane region" description="Helical" evidence="1">
    <location>
        <begin position="260"/>
        <end position="278"/>
    </location>
</feature>
<keyword evidence="5" id="KW-1185">Reference proteome</keyword>
<protein>
    <submittedName>
        <fullName evidence="4">Acyltransferase</fullName>
    </submittedName>
</protein>
<feature type="transmembrane region" description="Helical" evidence="1">
    <location>
        <begin position="153"/>
        <end position="173"/>
    </location>
</feature>
<keyword evidence="1" id="KW-1133">Transmembrane helix</keyword>
<reference evidence="4 5" key="1">
    <citation type="journal article" date="2019" name="Environ. Microbiol.">
        <title>Species interactions and distinct microbial communities in high Arctic permafrost affected cryosols are associated with the CH4 and CO2 gas fluxes.</title>
        <authorList>
            <person name="Altshuler I."/>
            <person name="Hamel J."/>
            <person name="Turney S."/>
            <person name="Magnuson E."/>
            <person name="Levesque R."/>
            <person name="Greer C."/>
            <person name="Whyte L.G."/>
        </authorList>
    </citation>
    <scope>NUCLEOTIDE SEQUENCE [LARGE SCALE GENOMIC DNA]</scope>
    <source>
        <strain evidence="4 5">S9.3A</strain>
    </source>
</reference>
<feature type="transmembrane region" description="Helical" evidence="1">
    <location>
        <begin position="179"/>
        <end position="201"/>
    </location>
</feature>
<keyword evidence="1" id="KW-0472">Membrane</keyword>
<keyword evidence="4" id="KW-0808">Transferase</keyword>
<dbReference type="InterPro" id="IPR043968">
    <property type="entry name" value="SGNH"/>
</dbReference>
<dbReference type="GO" id="GO:0009103">
    <property type="term" value="P:lipopolysaccharide biosynthetic process"/>
    <property type="evidence" value="ECO:0007669"/>
    <property type="project" value="TreeGrafter"/>
</dbReference>
<name>A0A502CTM2_9MICO</name>
<feature type="domain" description="Acyltransferase 3" evidence="2">
    <location>
        <begin position="10"/>
        <end position="339"/>
    </location>
</feature>
<feature type="transmembrane region" description="Helical" evidence="1">
    <location>
        <begin position="232"/>
        <end position="254"/>
    </location>
</feature>
<dbReference type="PANTHER" id="PTHR23028:SF53">
    <property type="entry name" value="ACYL_TRANSF_3 DOMAIN-CONTAINING PROTEIN"/>
    <property type="match status" value="1"/>
</dbReference>
<dbReference type="OrthoDB" id="3404679at2"/>
<comment type="caution">
    <text evidence="4">The sequence shown here is derived from an EMBL/GenBank/DDBJ whole genome shotgun (WGS) entry which is preliminary data.</text>
</comment>
<dbReference type="InterPro" id="IPR002656">
    <property type="entry name" value="Acyl_transf_3_dom"/>
</dbReference>
<evidence type="ECO:0000313" key="4">
    <source>
        <dbReference type="EMBL" id="TPG16183.1"/>
    </source>
</evidence>
<dbReference type="AlphaFoldDB" id="A0A502CTM2"/>
<organism evidence="4 5">
    <name type="scientific">Pedococcus bigeumensis</name>
    <dbReference type="NCBI Taxonomy" id="433644"/>
    <lineage>
        <taxon>Bacteria</taxon>
        <taxon>Bacillati</taxon>
        <taxon>Actinomycetota</taxon>
        <taxon>Actinomycetes</taxon>
        <taxon>Micrococcales</taxon>
        <taxon>Intrasporangiaceae</taxon>
        <taxon>Pedococcus</taxon>
    </lineage>
</organism>
<keyword evidence="1" id="KW-0812">Transmembrane</keyword>
<feature type="transmembrane region" description="Helical" evidence="1">
    <location>
        <begin position="285"/>
        <end position="305"/>
    </location>
</feature>
<dbReference type="Pfam" id="PF01757">
    <property type="entry name" value="Acyl_transf_3"/>
    <property type="match status" value="1"/>
</dbReference>
<proteinExistence type="predicted"/>
<keyword evidence="4" id="KW-0012">Acyltransferase</keyword>
<feature type="domain" description="SGNH" evidence="3">
    <location>
        <begin position="455"/>
        <end position="671"/>
    </location>
</feature>
<dbReference type="InterPro" id="IPR050879">
    <property type="entry name" value="Acyltransferase_3"/>
</dbReference>
<evidence type="ECO:0000256" key="1">
    <source>
        <dbReference type="SAM" id="Phobius"/>
    </source>
</evidence>
<accession>A0A502CTM2</accession>
<feature type="transmembrane region" description="Helical" evidence="1">
    <location>
        <begin position="362"/>
        <end position="380"/>
    </location>
</feature>
<feature type="transmembrane region" description="Helical" evidence="1">
    <location>
        <begin position="125"/>
        <end position="141"/>
    </location>
</feature>
<evidence type="ECO:0000313" key="5">
    <source>
        <dbReference type="Proteomes" id="UP000317722"/>
    </source>
</evidence>
<dbReference type="EMBL" id="RCZM01000004">
    <property type="protein sequence ID" value="TPG16183.1"/>
    <property type="molecule type" value="Genomic_DNA"/>
</dbReference>
<evidence type="ECO:0000259" key="3">
    <source>
        <dbReference type="Pfam" id="PF19040"/>
    </source>
</evidence>
<evidence type="ECO:0000259" key="2">
    <source>
        <dbReference type="Pfam" id="PF01757"/>
    </source>
</evidence>
<dbReference type="Pfam" id="PF19040">
    <property type="entry name" value="SGNH"/>
    <property type="match status" value="1"/>
</dbReference>
<dbReference type="Proteomes" id="UP000317722">
    <property type="component" value="Unassembled WGS sequence"/>
</dbReference>
<dbReference type="PANTHER" id="PTHR23028">
    <property type="entry name" value="ACETYLTRANSFERASE"/>
    <property type="match status" value="1"/>
</dbReference>
<dbReference type="GO" id="GO:0016747">
    <property type="term" value="F:acyltransferase activity, transferring groups other than amino-acyl groups"/>
    <property type="evidence" value="ECO:0007669"/>
    <property type="project" value="InterPro"/>
</dbReference>
<feature type="transmembrane region" description="Helical" evidence="1">
    <location>
        <begin position="53"/>
        <end position="73"/>
    </location>
</feature>
<feature type="transmembrane region" description="Helical" evidence="1">
    <location>
        <begin position="12"/>
        <end position="32"/>
    </location>
</feature>
<feature type="transmembrane region" description="Helical" evidence="1">
    <location>
        <begin position="325"/>
        <end position="341"/>
    </location>
</feature>